<dbReference type="InParanoid" id="A0A2R6RFW3"/>
<keyword evidence="3" id="KW-1185">Reference proteome</keyword>
<dbReference type="OMA" id="DSPYACW"/>
<keyword evidence="1" id="KW-0732">Signal</keyword>
<reference evidence="3" key="2">
    <citation type="journal article" date="2018" name="BMC Genomics">
        <title>A manually annotated Actinidia chinensis var. chinensis (kiwifruit) genome highlights the challenges associated with draft genomes and gene prediction in plants.</title>
        <authorList>
            <person name="Pilkington S.M."/>
            <person name="Crowhurst R."/>
            <person name="Hilario E."/>
            <person name="Nardozza S."/>
            <person name="Fraser L."/>
            <person name="Peng Y."/>
            <person name="Gunaseelan K."/>
            <person name="Simpson R."/>
            <person name="Tahir J."/>
            <person name="Deroles S.C."/>
            <person name="Templeton K."/>
            <person name="Luo Z."/>
            <person name="Davy M."/>
            <person name="Cheng C."/>
            <person name="McNeilage M."/>
            <person name="Scaglione D."/>
            <person name="Liu Y."/>
            <person name="Zhang Q."/>
            <person name="Datson P."/>
            <person name="De Silva N."/>
            <person name="Gardiner S.E."/>
            <person name="Bassett H."/>
            <person name="Chagne D."/>
            <person name="McCallum J."/>
            <person name="Dzierzon H."/>
            <person name="Deng C."/>
            <person name="Wang Y.Y."/>
            <person name="Barron L."/>
            <person name="Manako K."/>
            <person name="Bowen J."/>
            <person name="Foster T.M."/>
            <person name="Erridge Z.A."/>
            <person name="Tiffin H."/>
            <person name="Waite C.N."/>
            <person name="Davies K.M."/>
            <person name="Grierson E.P."/>
            <person name="Laing W.A."/>
            <person name="Kirk R."/>
            <person name="Chen X."/>
            <person name="Wood M."/>
            <person name="Montefiori M."/>
            <person name="Brummell D.A."/>
            <person name="Schwinn K.E."/>
            <person name="Catanach A."/>
            <person name="Fullerton C."/>
            <person name="Li D."/>
            <person name="Meiyalaghan S."/>
            <person name="Nieuwenhuizen N."/>
            <person name="Read N."/>
            <person name="Prakash R."/>
            <person name="Hunter D."/>
            <person name="Zhang H."/>
            <person name="McKenzie M."/>
            <person name="Knabel M."/>
            <person name="Harris A."/>
            <person name="Allan A.C."/>
            <person name="Gleave A."/>
            <person name="Chen A."/>
            <person name="Janssen B.J."/>
            <person name="Plunkett B."/>
            <person name="Ampomah-Dwamena C."/>
            <person name="Voogd C."/>
            <person name="Leif D."/>
            <person name="Lafferty D."/>
            <person name="Souleyre E.J.F."/>
            <person name="Varkonyi-Gasic E."/>
            <person name="Gambi F."/>
            <person name="Hanley J."/>
            <person name="Yao J.L."/>
            <person name="Cheung J."/>
            <person name="David K.M."/>
            <person name="Warren B."/>
            <person name="Marsh K."/>
            <person name="Snowden K.C."/>
            <person name="Lin-Wang K."/>
            <person name="Brian L."/>
            <person name="Martinez-Sanchez M."/>
            <person name="Wang M."/>
            <person name="Ileperuma N."/>
            <person name="Macnee N."/>
            <person name="Campin R."/>
            <person name="McAtee P."/>
            <person name="Drummond R.S.M."/>
            <person name="Espley R.V."/>
            <person name="Ireland H.S."/>
            <person name="Wu R."/>
            <person name="Atkinson R.G."/>
            <person name="Karunairetnam S."/>
            <person name="Bulley S."/>
            <person name="Chunkath S."/>
            <person name="Hanley Z."/>
            <person name="Storey R."/>
            <person name="Thrimawithana A.H."/>
            <person name="Thomson S."/>
            <person name="David C."/>
            <person name="Testolin R."/>
            <person name="Huang H."/>
            <person name="Hellens R.P."/>
            <person name="Schaffer R.J."/>
        </authorList>
    </citation>
    <scope>NUCLEOTIDE SEQUENCE [LARGE SCALE GENOMIC DNA]</scope>
    <source>
        <strain evidence="3">cv. Red5</strain>
    </source>
</reference>
<evidence type="ECO:0000256" key="1">
    <source>
        <dbReference type="SAM" id="SignalP"/>
    </source>
</evidence>
<dbReference type="InterPro" id="IPR038975">
    <property type="entry name" value="THNL"/>
</dbReference>
<dbReference type="Proteomes" id="UP000241394">
    <property type="component" value="Chromosome LG6"/>
</dbReference>
<accession>A0A2R6RFW3</accession>
<dbReference type="Gramene" id="PSS28926">
    <property type="protein sequence ID" value="PSS28926"/>
    <property type="gene ID" value="CEY00_Acc06441"/>
</dbReference>
<gene>
    <name evidence="2" type="ORF">CEY00_Acc06441</name>
</gene>
<evidence type="ECO:0000313" key="3">
    <source>
        <dbReference type="Proteomes" id="UP000241394"/>
    </source>
</evidence>
<proteinExistence type="predicted"/>
<dbReference type="EMBL" id="NKQK01000006">
    <property type="protein sequence ID" value="PSS28926.1"/>
    <property type="molecule type" value="Genomic_DNA"/>
</dbReference>
<dbReference type="AlphaFoldDB" id="A0A2R6RFW3"/>
<protein>
    <submittedName>
        <fullName evidence="2">Uncharacterized protein</fullName>
    </submittedName>
</protein>
<organism evidence="2 3">
    <name type="scientific">Actinidia chinensis var. chinensis</name>
    <name type="common">Chinese soft-hair kiwi</name>
    <dbReference type="NCBI Taxonomy" id="1590841"/>
    <lineage>
        <taxon>Eukaryota</taxon>
        <taxon>Viridiplantae</taxon>
        <taxon>Streptophyta</taxon>
        <taxon>Embryophyta</taxon>
        <taxon>Tracheophyta</taxon>
        <taxon>Spermatophyta</taxon>
        <taxon>Magnoliopsida</taxon>
        <taxon>eudicotyledons</taxon>
        <taxon>Gunneridae</taxon>
        <taxon>Pentapetalae</taxon>
        <taxon>asterids</taxon>
        <taxon>Ericales</taxon>
        <taxon>Actinidiaceae</taxon>
        <taxon>Actinidia</taxon>
    </lineage>
</organism>
<dbReference type="OrthoDB" id="1495565at2759"/>
<evidence type="ECO:0000313" key="2">
    <source>
        <dbReference type="EMBL" id="PSS28926.1"/>
    </source>
</evidence>
<name>A0A2R6RFW3_ACTCC</name>
<feature type="chain" id="PRO_5015332287" evidence="1">
    <location>
        <begin position="25"/>
        <end position="115"/>
    </location>
</feature>
<comment type="caution">
    <text evidence="2">The sequence shown here is derived from an EMBL/GenBank/DDBJ whole genome shotgun (WGS) entry which is preliminary data.</text>
</comment>
<feature type="signal peptide" evidence="1">
    <location>
        <begin position="1"/>
        <end position="24"/>
    </location>
</feature>
<dbReference type="PANTHER" id="PTHR36312">
    <property type="entry name" value="THIONIN-LIKE PROTEIN 1"/>
    <property type="match status" value="1"/>
</dbReference>
<dbReference type="PANTHER" id="PTHR36312:SF2">
    <property type="entry name" value="THIONIN-LIKE PROTEIN"/>
    <property type="match status" value="1"/>
</dbReference>
<reference evidence="2 3" key="1">
    <citation type="submission" date="2017-07" db="EMBL/GenBank/DDBJ databases">
        <title>An improved, manually edited Actinidia chinensis var. chinensis (kiwifruit) genome highlights the challenges associated with draft genomes and gene prediction in plants.</title>
        <authorList>
            <person name="Pilkington S."/>
            <person name="Crowhurst R."/>
            <person name="Hilario E."/>
            <person name="Nardozza S."/>
            <person name="Fraser L."/>
            <person name="Peng Y."/>
            <person name="Gunaseelan K."/>
            <person name="Simpson R."/>
            <person name="Tahir J."/>
            <person name="Deroles S."/>
            <person name="Templeton K."/>
            <person name="Luo Z."/>
            <person name="Davy M."/>
            <person name="Cheng C."/>
            <person name="Mcneilage M."/>
            <person name="Scaglione D."/>
            <person name="Liu Y."/>
            <person name="Zhang Q."/>
            <person name="Datson P."/>
            <person name="De Silva N."/>
            <person name="Gardiner S."/>
            <person name="Bassett H."/>
            <person name="Chagne D."/>
            <person name="Mccallum J."/>
            <person name="Dzierzon H."/>
            <person name="Deng C."/>
            <person name="Wang Y.-Y."/>
            <person name="Barron N."/>
            <person name="Manako K."/>
            <person name="Bowen J."/>
            <person name="Foster T."/>
            <person name="Erridge Z."/>
            <person name="Tiffin H."/>
            <person name="Waite C."/>
            <person name="Davies K."/>
            <person name="Grierson E."/>
            <person name="Laing W."/>
            <person name="Kirk R."/>
            <person name="Chen X."/>
            <person name="Wood M."/>
            <person name="Montefiori M."/>
            <person name="Brummell D."/>
            <person name="Schwinn K."/>
            <person name="Catanach A."/>
            <person name="Fullerton C."/>
            <person name="Li D."/>
            <person name="Meiyalaghan S."/>
            <person name="Nieuwenhuizen N."/>
            <person name="Read N."/>
            <person name="Prakash R."/>
            <person name="Hunter D."/>
            <person name="Zhang H."/>
            <person name="Mckenzie M."/>
            <person name="Knabel M."/>
            <person name="Harris A."/>
            <person name="Allan A."/>
            <person name="Chen A."/>
            <person name="Janssen B."/>
            <person name="Plunkett B."/>
            <person name="Dwamena C."/>
            <person name="Voogd C."/>
            <person name="Leif D."/>
            <person name="Lafferty D."/>
            <person name="Souleyre E."/>
            <person name="Varkonyi-Gasic E."/>
            <person name="Gambi F."/>
            <person name="Hanley J."/>
            <person name="Yao J.-L."/>
            <person name="Cheung J."/>
            <person name="David K."/>
            <person name="Warren B."/>
            <person name="Marsh K."/>
            <person name="Snowden K."/>
            <person name="Lin-Wang K."/>
            <person name="Brian L."/>
            <person name="Martinez-Sanchez M."/>
            <person name="Wang M."/>
            <person name="Ileperuma N."/>
            <person name="Macnee N."/>
            <person name="Campin R."/>
            <person name="Mcatee P."/>
            <person name="Drummond R."/>
            <person name="Espley R."/>
            <person name="Ireland H."/>
            <person name="Wu R."/>
            <person name="Atkinson R."/>
            <person name="Karunairetnam S."/>
            <person name="Bulley S."/>
            <person name="Chunkath S."/>
            <person name="Hanley Z."/>
            <person name="Storey R."/>
            <person name="Thrimawithana A."/>
            <person name="Thomson S."/>
            <person name="David C."/>
            <person name="Testolin R."/>
        </authorList>
    </citation>
    <scope>NUCLEOTIDE SEQUENCE [LARGE SCALE GENOMIC DNA]</scope>
    <source>
        <strain evidence="3">cv. Red5</strain>
        <tissue evidence="2">Young leaf</tissue>
    </source>
</reference>
<sequence>MELSTGSKVWGVVVLLLGLLVVVAEPATTKPQSGAYACWGGCDNECNLQNGKTTTQRMPCYWNCLGNCIPNSASDYQYYCRLGCSLAQCIRYSSDGGKVERCLENCSNKICNIKT</sequence>